<name>A0A4C1VVZ3_EUMVA</name>
<dbReference type="GO" id="GO:0046975">
    <property type="term" value="F:histone H3K36 methyltransferase activity"/>
    <property type="evidence" value="ECO:0007669"/>
    <property type="project" value="TreeGrafter"/>
</dbReference>
<dbReference type="InterPro" id="IPR041426">
    <property type="entry name" value="Mos1_HTH"/>
</dbReference>
<dbReference type="GO" id="GO:0000793">
    <property type="term" value="C:condensed chromosome"/>
    <property type="evidence" value="ECO:0007669"/>
    <property type="project" value="TreeGrafter"/>
</dbReference>
<dbReference type="EMBL" id="BGZK01000434">
    <property type="protein sequence ID" value="GBP43338.1"/>
    <property type="molecule type" value="Genomic_DNA"/>
</dbReference>
<keyword evidence="3" id="KW-1185">Reference proteome</keyword>
<dbReference type="GO" id="GO:0003697">
    <property type="term" value="F:single-stranded DNA binding"/>
    <property type="evidence" value="ECO:0007669"/>
    <property type="project" value="TreeGrafter"/>
</dbReference>
<dbReference type="Proteomes" id="UP000299102">
    <property type="component" value="Unassembled WGS sequence"/>
</dbReference>
<sequence>MLVEAYNEATLSERICREWFQKFKNDDFDKDKDRSGRPKIYEDVELEELLEEDLSQTQKELALILDDTQEPVSHRLKWLGIIYKHGNWVPYELQPRDIES</sequence>
<dbReference type="GO" id="GO:0000014">
    <property type="term" value="F:single-stranded DNA endodeoxyribonuclease activity"/>
    <property type="evidence" value="ECO:0007669"/>
    <property type="project" value="TreeGrafter"/>
</dbReference>
<dbReference type="PANTHER" id="PTHR46060">
    <property type="entry name" value="MARINER MOS1 TRANSPOSASE-LIKE PROTEIN"/>
    <property type="match status" value="1"/>
</dbReference>
<dbReference type="GO" id="GO:0044774">
    <property type="term" value="P:mitotic DNA integrity checkpoint signaling"/>
    <property type="evidence" value="ECO:0007669"/>
    <property type="project" value="TreeGrafter"/>
</dbReference>
<reference evidence="2 3" key="1">
    <citation type="journal article" date="2019" name="Commun. Biol.">
        <title>The bagworm genome reveals a unique fibroin gene that provides high tensile strength.</title>
        <authorList>
            <person name="Kono N."/>
            <person name="Nakamura H."/>
            <person name="Ohtoshi R."/>
            <person name="Tomita M."/>
            <person name="Numata K."/>
            <person name="Arakawa K."/>
        </authorList>
    </citation>
    <scope>NUCLEOTIDE SEQUENCE [LARGE SCALE GENOMIC DNA]</scope>
</reference>
<dbReference type="GO" id="GO:0031297">
    <property type="term" value="P:replication fork processing"/>
    <property type="evidence" value="ECO:0007669"/>
    <property type="project" value="TreeGrafter"/>
</dbReference>
<dbReference type="PANTHER" id="PTHR46060:SF2">
    <property type="entry name" value="HISTONE-LYSINE N-METHYLTRANSFERASE SETMAR"/>
    <property type="match status" value="1"/>
</dbReference>
<dbReference type="InterPro" id="IPR036388">
    <property type="entry name" value="WH-like_DNA-bd_sf"/>
</dbReference>
<evidence type="ECO:0000313" key="2">
    <source>
        <dbReference type="EMBL" id="GBP43338.1"/>
    </source>
</evidence>
<gene>
    <name evidence="2" type="ORF">EVAR_34254_1</name>
</gene>
<dbReference type="GO" id="GO:0006303">
    <property type="term" value="P:double-strand break repair via nonhomologous end joining"/>
    <property type="evidence" value="ECO:0007669"/>
    <property type="project" value="TreeGrafter"/>
</dbReference>
<dbReference type="GO" id="GO:0005634">
    <property type="term" value="C:nucleus"/>
    <property type="evidence" value="ECO:0007669"/>
    <property type="project" value="TreeGrafter"/>
</dbReference>
<organism evidence="2 3">
    <name type="scientific">Eumeta variegata</name>
    <name type="common">Bagworm moth</name>
    <name type="synonym">Eumeta japonica</name>
    <dbReference type="NCBI Taxonomy" id="151549"/>
    <lineage>
        <taxon>Eukaryota</taxon>
        <taxon>Metazoa</taxon>
        <taxon>Ecdysozoa</taxon>
        <taxon>Arthropoda</taxon>
        <taxon>Hexapoda</taxon>
        <taxon>Insecta</taxon>
        <taxon>Pterygota</taxon>
        <taxon>Neoptera</taxon>
        <taxon>Endopterygota</taxon>
        <taxon>Lepidoptera</taxon>
        <taxon>Glossata</taxon>
        <taxon>Ditrysia</taxon>
        <taxon>Tineoidea</taxon>
        <taxon>Psychidae</taxon>
        <taxon>Oiketicinae</taxon>
        <taxon>Eumeta</taxon>
    </lineage>
</organism>
<dbReference type="OrthoDB" id="8056713at2759"/>
<dbReference type="GO" id="GO:0042800">
    <property type="term" value="F:histone H3K4 methyltransferase activity"/>
    <property type="evidence" value="ECO:0007669"/>
    <property type="project" value="TreeGrafter"/>
</dbReference>
<evidence type="ECO:0000259" key="1">
    <source>
        <dbReference type="Pfam" id="PF17906"/>
    </source>
</evidence>
<dbReference type="InterPro" id="IPR052709">
    <property type="entry name" value="Transposase-MT_Hybrid"/>
</dbReference>
<accession>A0A4C1VVZ3</accession>
<dbReference type="GO" id="GO:0044547">
    <property type="term" value="F:DNA topoisomerase binding"/>
    <property type="evidence" value="ECO:0007669"/>
    <property type="project" value="TreeGrafter"/>
</dbReference>
<dbReference type="Gene3D" id="1.10.10.1450">
    <property type="match status" value="1"/>
</dbReference>
<dbReference type="GO" id="GO:0035861">
    <property type="term" value="C:site of double-strand break"/>
    <property type="evidence" value="ECO:0007669"/>
    <property type="project" value="TreeGrafter"/>
</dbReference>
<dbReference type="GO" id="GO:0015074">
    <property type="term" value="P:DNA integration"/>
    <property type="evidence" value="ECO:0007669"/>
    <property type="project" value="TreeGrafter"/>
</dbReference>
<evidence type="ECO:0000313" key="3">
    <source>
        <dbReference type="Proteomes" id="UP000299102"/>
    </source>
</evidence>
<comment type="caution">
    <text evidence="2">The sequence shown here is derived from an EMBL/GenBank/DDBJ whole genome shotgun (WGS) entry which is preliminary data.</text>
</comment>
<proteinExistence type="predicted"/>
<dbReference type="Gene3D" id="1.10.10.10">
    <property type="entry name" value="Winged helix-like DNA-binding domain superfamily/Winged helix DNA-binding domain"/>
    <property type="match status" value="1"/>
</dbReference>
<feature type="domain" description="Mos1 transposase HTH" evidence="1">
    <location>
        <begin position="2"/>
        <end position="27"/>
    </location>
</feature>
<dbReference type="GO" id="GO:0000729">
    <property type="term" value="P:DNA double-strand break processing"/>
    <property type="evidence" value="ECO:0007669"/>
    <property type="project" value="TreeGrafter"/>
</dbReference>
<dbReference type="Pfam" id="PF17906">
    <property type="entry name" value="HTH_48"/>
    <property type="match status" value="1"/>
</dbReference>
<dbReference type="GO" id="GO:0003690">
    <property type="term" value="F:double-stranded DNA binding"/>
    <property type="evidence" value="ECO:0007669"/>
    <property type="project" value="TreeGrafter"/>
</dbReference>
<dbReference type="AlphaFoldDB" id="A0A4C1VVZ3"/>
<protein>
    <submittedName>
        <fullName evidence="2">Mariner Mos1 transposase</fullName>
    </submittedName>
</protein>